<reference evidence="2" key="2">
    <citation type="submission" date="2021-02" db="EMBL/GenBank/DDBJ databases">
        <authorList>
            <person name="Kimball J.A."/>
            <person name="Haas M.W."/>
            <person name="Macchietto M."/>
            <person name="Kono T."/>
            <person name="Duquette J."/>
            <person name="Shao M."/>
        </authorList>
    </citation>
    <scope>NUCLEOTIDE SEQUENCE</scope>
    <source>
        <tissue evidence="2">Fresh leaf tissue</tissue>
    </source>
</reference>
<sequence length="182" mass="19799">MKTYLHRRKIQASSLGKTSLELLSPWSTSVCTPAGLGTEVCLRAAAGTWGPLEKAEPPCACCSVALLPVRFPVPNAVRWHEGSNCCGTRCGKSNPWAATAAACSLAESLRESQILAPVRHPAEGPAPESRRFRRKLPWCPLAVAGRRATRRRLCLRSAAPAGRREESNKRKTFSPVSKIEKL</sequence>
<evidence type="ECO:0000313" key="3">
    <source>
        <dbReference type="Proteomes" id="UP000729402"/>
    </source>
</evidence>
<protein>
    <submittedName>
        <fullName evidence="2">Uncharacterized protein</fullName>
    </submittedName>
</protein>
<name>A0A8J5TMA2_ZIZPA</name>
<feature type="region of interest" description="Disordered" evidence="1">
    <location>
        <begin position="162"/>
        <end position="182"/>
    </location>
</feature>
<dbReference type="EMBL" id="JAAALK010000082">
    <property type="protein sequence ID" value="KAG8084006.1"/>
    <property type="molecule type" value="Genomic_DNA"/>
</dbReference>
<organism evidence="2 3">
    <name type="scientific">Zizania palustris</name>
    <name type="common">Northern wild rice</name>
    <dbReference type="NCBI Taxonomy" id="103762"/>
    <lineage>
        <taxon>Eukaryota</taxon>
        <taxon>Viridiplantae</taxon>
        <taxon>Streptophyta</taxon>
        <taxon>Embryophyta</taxon>
        <taxon>Tracheophyta</taxon>
        <taxon>Spermatophyta</taxon>
        <taxon>Magnoliopsida</taxon>
        <taxon>Liliopsida</taxon>
        <taxon>Poales</taxon>
        <taxon>Poaceae</taxon>
        <taxon>BOP clade</taxon>
        <taxon>Oryzoideae</taxon>
        <taxon>Oryzeae</taxon>
        <taxon>Zizaniinae</taxon>
        <taxon>Zizania</taxon>
    </lineage>
</organism>
<keyword evidence="3" id="KW-1185">Reference proteome</keyword>
<dbReference type="AlphaFoldDB" id="A0A8J5TMA2"/>
<accession>A0A8J5TMA2</accession>
<comment type="caution">
    <text evidence="2">The sequence shown here is derived from an EMBL/GenBank/DDBJ whole genome shotgun (WGS) entry which is preliminary data.</text>
</comment>
<proteinExistence type="predicted"/>
<evidence type="ECO:0000313" key="2">
    <source>
        <dbReference type="EMBL" id="KAG8084006.1"/>
    </source>
</evidence>
<dbReference type="Proteomes" id="UP000729402">
    <property type="component" value="Unassembled WGS sequence"/>
</dbReference>
<gene>
    <name evidence="2" type="ORF">GUJ93_ZPchr0010g8394</name>
</gene>
<reference evidence="2" key="1">
    <citation type="journal article" date="2021" name="bioRxiv">
        <title>Whole Genome Assembly and Annotation of Northern Wild Rice, Zizania palustris L., Supports a Whole Genome Duplication in the Zizania Genus.</title>
        <authorList>
            <person name="Haas M."/>
            <person name="Kono T."/>
            <person name="Macchietto M."/>
            <person name="Millas R."/>
            <person name="McGilp L."/>
            <person name="Shao M."/>
            <person name="Duquette J."/>
            <person name="Hirsch C.N."/>
            <person name="Kimball J."/>
        </authorList>
    </citation>
    <scope>NUCLEOTIDE SEQUENCE</scope>
    <source>
        <tissue evidence="2">Fresh leaf tissue</tissue>
    </source>
</reference>
<evidence type="ECO:0000256" key="1">
    <source>
        <dbReference type="SAM" id="MobiDB-lite"/>
    </source>
</evidence>